<dbReference type="InterPro" id="IPR020471">
    <property type="entry name" value="AKR"/>
</dbReference>
<feature type="domain" description="NADP-dependent oxidoreductase" evidence="7">
    <location>
        <begin position="26"/>
        <end position="262"/>
    </location>
</feature>
<evidence type="ECO:0000256" key="1">
    <source>
        <dbReference type="ARBA" id="ARBA00007905"/>
    </source>
</evidence>
<evidence type="ECO:0000259" key="7">
    <source>
        <dbReference type="Pfam" id="PF00248"/>
    </source>
</evidence>
<evidence type="ECO:0000256" key="6">
    <source>
        <dbReference type="PIRSR" id="PIRSR000097-3"/>
    </source>
</evidence>
<keyword evidence="2" id="KW-0521">NADP</keyword>
<evidence type="ECO:0000313" key="9">
    <source>
        <dbReference type="Proteomes" id="UP000199008"/>
    </source>
</evidence>
<dbReference type="InterPro" id="IPR036812">
    <property type="entry name" value="NAD(P)_OxRdtase_dom_sf"/>
</dbReference>
<keyword evidence="3" id="KW-0560">Oxidoreductase</keyword>
<comment type="similarity">
    <text evidence="1">Belongs to the aldo/keto reductase family.</text>
</comment>
<proteinExistence type="inferred from homology"/>
<feature type="active site" description="Proton donor" evidence="4">
    <location>
        <position position="52"/>
    </location>
</feature>
<keyword evidence="9" id="KW-1185">Reference proteome</keyword>
<dbReference type="CDD" id="cd19132">
    <property type="entry name" value="AKR_AKR5D1_E1"/>
    <property type="match status" value="1"/>
</dbReference>
<dbReference type="STRING" id="576118.SAMN05216216_12918"/>
<dbReference type="PROSITE" id="PS00798">
    <property type="entry name" value="ALDOKETO_REDUCTASE_1"/>
    <property type="match status" value="1"/>
</dbReference>
<feature type="binding site" evidence="5">
    <location>
        <position position="110"/>
    </location>
    <ligand>
        <name>substrate</name>
    </ligand>
</feature>
<dbReference type="Pfam" id="PF00248">
    <property type="entry name" value="Aldo_ket_red"/>
    <property type="match status" value="1"/>
</dbReference>
<dbReference type="PRINTS" id="PR00069">
    <property type="entry name" value="ALDKETRDTASE"/>
</dbReference>
<dbReference type="InterPro" id="IPR023210">
    <property type="entry name" value="NADP_OxRdtase_dom"/>
</dbReference>
<dbReference type="PANTHER" id="PTHR43827:SF3">
    <property type="entry name" value="NADP-DEPENDENT OXIDOREDUCTASE DOMAIN-CONTAINING PROTEIN"/>
    <property type="match status" value="1"/>
</dbReference>
<organism evidence="8 9">
    <name type="scientific">Lacicoccus qingdaonensis</name>
    <dbReference type="NCBI Taxonomy" id="576118"/>
    <lineage>
        <taxon>Bacteria</taxon>
        <taxon>Bacillati</taxon>
        <taxon>Bacillota</taxon>
        <taxon>Bacilli</taxon>
        <taxon>Bacillales</taxon>
        <taxon>Salinicoccaceae</taxon>
        <taxon>Lacicoccus</taxon>
    </lineage>
</organism>
<dbReference type="InterPro" id="IPR018170">
    <property type="entry name" value="Aldo/ket_reductase_CS"/>
</dbReference>
<dbReference type="SUPFAM" id="SSF51430">
    <property type="entry name" value="NAD(P)-linked oxidoreductase"/>
    <property type="match status" value="1"/>
</dbReference>
<evidence type="ECO:0000313" key="8">
    <source>
        <dbReference type="EMBL" id="SDL19543.1"/>
    </source>
</evidence>
<protein>
    <submittedName>
        <fullName evidence="8">Aldo/keto reductase</fullName>
    </submittedName>
</protein>
<sequence length="280" mass="31875">MANETGRFTLNDGGSIPLIGYGTVFMKGESGAASVENAIKNGYRLIDTAMKYDNEGSVGEGIRRSGVDRNELYVTTKLRASFYDYDEAIRAVEESLFRMQLDYFDLILLHWPNPKQDQYVEAWKALIEAKEQGYVRSIGVSNFQPEHIDRLIEETAVLPTVNQIELHPYFNQREMHAWNQKNDIITQGWSPLSRGQTVVHDDTIRKIAEDNGRTVAQIILRCHIQLGVVPIPKAAEEGHQQENLDIFNFELTADEMDQMNGLTKADGRIGDQDPMEYEEF</sequence>
<name>A0A1G9I3Z0_9BACL</name>
<dbReference type="PANTHER" id="PTHR43827">
    <property type="entry name" value="2,5-DIKETO-D-GLUCONIC ACID REDUCTASE"/>
    <property type="match status" value="1"/>
</dbReference>
<reference evidence="9" key="1">
    <citation type="submission" date="2016-10" db="EMBL/GenBank/DDBJ databases">
        <authorList>
            <person name="Varghese N."/>
            <person name="Submissions S."/>
        </authorList>
    </citation>
    <scope>NUCLEOTIDE SEQUENCE [LARGE SCALE GENOMIC DNA]</scope>
    <source>
        <strain evidence="9">CGMCC 1.8895</strain>
    </source>
</reference>
<evidence type="ECO:0000256" key="3">
    <source>
        <dbReference type="ARBA" id="ARBA00023002"/>
    </source>
</evidence>
<evidence type="ECO:0000256" key="4">
    <source>
        <dbReference type="PIRSR" id="PIRSR000097-1"/>
    </source>
</evidence>
<evidence type="ECO:0000256" key="2">
    <source>
        <dbReference type="ARBA" id="ARBA00022857"/>
    </source>
</evidence>
<dbReference type="OrthoDB" id="9804790at2"/>
<dbReference type="AlphaFoldDB" id="A0A1G9I3Z0"/>
<dbReference type="GO" id="GO:0016616">
    <property type="term" value="F:oxidoreductase activity, acting on the CH-OH group of donors, NAD or NADP as acceptor"/>
    <property type="evidence" value="ECO:0007669"/>
    <property type="project" value="UniProtKB-ARBA"/>
</dbReference>
<evidence type="ECO:0000256" key="5">
    <source>
        <dbReference type="PIRSR" id="PIRSR000097-2"/>
    </source>
</evidence>
<feature type="site" description="Lowers pKa of active site Tyr" evidence="6">
    <location>
        <position position="77"/>
    </location>
</feature>
<gene>
    <name evidence="8" type="ORF">SAMN05216216_12918</name>
</gene>
<dbReference type="FunFam" id="3.20.20.100:FF:000015">
    <property type="entry name" value="Oxidoreductase, aldo/keto reductase family"/>
    <property type="match status" value="1"/>
</dbReference>
<dbReference type="RefSeq" id="WP_092987774.1">
    <property type="nucleotide sequence ID" value="NZ_FNFY01000029.1"/>
</dbReference>
<dbReference type="PROSITE" id="PS00062">
    <property type="entry name" value="ALDOKETO_REDUCTASE_2"/>
    <property type="match status" value="1"/>
</dbReference>
<dbReference type="Proteomes" id="UP000199008">
    <property type="component" value="Unassembled WGS sequence"/>
</dbReference>
<accession>A0A1G9I3Z0</accession>
<dbReference type="PIRSF" id="PIRSF000097">
    <property type="entry name" value="AKR"/>
    <property type="match status" value="1"/>
</dbReference>
<dbReference type="EMBL" id="FNFY01000029">
    <property type="protein sequence ID" value="SDL19543.1"/>
    <property type="molecule type" value="Genomic_DNA"/>
</dbReference>
<dbReference type="Gene3D" id="3.20.20.100">
    <property type="entry name" value="NADP-dependent oxidoreductase domain"/>
    <property type="match status" value="1"/>
</dbReference>